<keyword evidence="1" id="KW-0479">Metal-binding</keyword>
<dbReference type="EMBL" id="CDQK01000002">
    <property type="protein sequence ID" value="CEP21829.1"/>
    <property type="molecule type" value="Genomic_DNA"/>
</dbReference>
<protein>
    <submittedName>
        <fullName evidence="3">RME1 protein</fullName>
    </submittedName>
</protein>
<dbReference type="GO" id="GO:0008270">
    <property type="term" value="F:zinc ion binding"/>
    <property type="evidence" value="ECO:0007669"/>
    <property type="project" value="UniProtKB-KW"/>
</dbReference>
<feature type="domain" description="C2H2-type" evidence="2">
    <location>
        <begin position="364"/>
        <end position="394"/>
    </location>
</feature>
<feature type="domain" description="C2H2-type" evidence="2">
    <location>
        <begin position="281"/>
        <end position="308"/>
    </location>
</feature>
<proteinExistence type="predicted"/>
<evidence type="ECO:0000313" key="3">
    <source>
        <dbReference type="EMBL" id="CEP21829.1"/>
    </source>
</evidence>
<gene>
    <name evidence="3" type="primary">RME1</name>
    <name evidence="3" type="ORF">BN1211_2036</name>
</gene>
<dbReference type="InterPro" id="IPR013087">
    <property type="entry name" value="Znf_C2H2_type"/>
</dbReference>
<keyword evidence="1" id="KW-0862">Zinc</keyword>
<dbReference type="Proteomes" id="UP000038830">
    <property type="component" value="Unassembled WGS sequence"/>
</dbReference>
<accession>A0A0H5CBL4</accession>
<dbReference type="SMART" id="SM00355">
    <property type="entry name" value="ZnF_C2H2"/>
    <property type="match status" value="3"/>
</dbReference>
<organism evidence="3 4">
    <name type="scientific">Cyberlindnera jadinii (strain ATCC 18201 / CBS 1600 / BCRC 20928 / JCM 3617 / NBRC 0987 / NRRL Y-1542)</name>
    <name type="common">Torula yeast</name>
    <name type="synonym">Candida utilis</name>
    <dbReference type="NCBI Taxonomy" id="983966"/>
    <lineage>
        <taxon>Eukaryota</taxon>
        <taxon>Fungi</taxon>
        <taxon>Dikarya</taxon>
        <taxon>Ascomycota</taxon>
        <taxon>Saccharomycotina</taxon>
        <taxon>Saccharomycetes</taxon>
        <taxon>Phaffomycetales</taxon>
        <taxon>Phaffomycetaceae</taxon>
        <taxon>Cyberlindnera</taxon>
    </lineage>
</organism>
<evidence type="ECO:0000256" key="1">
    <source>
        <dbReference type="PROSITE-ProRule" id="PRU00042"/>
    </source>
</evidence>
<keyword evidence="1" id="KW-0863">Zinc-finger</keyword>
<name>A0A0H5CBL4_CYBJN</name>
<evidence type="ECO:0000259" key="2">
    <source>
        <dbReference type="PROSITE" id="PS50157"/>
    </source>
</evidence>
<sequence>MNSSESIYDDYSTVFLQWPEMTTEQLFLGDEGRERSTKKTDKVWNTDLLSHSFKSDTTEQHANPKELDSLLNIVTWPIGGADHSSMTLLTEGVQIKEVKTSSTPLEESVYWESPSWVDTMVFNSTSTTCSNISSTFSTPFSPKFLHSQGSTLQRSPIGESPKSDMDITQAQKIIEEGSLLDQDRIARVSKRVVDVTEGEADAIVHLKDYASDKALISPEKAGSLGRDKLIKQNATRKQRVYKSTLSNTYGDHQSHVPIVPQLKGNKAIWNKIEEKKKKGYYKCGHCDSTFTSMMTLAEHIDEEKIKRPYRCPFNDCPWSILGLPRRAEVRRHCAAQHSTLIDPTKLIPDASPKEPLEFTEAESYQCSSALCQKCFKRRDARLRHEKLVHNNPQSRFNKRLHGLRVKYNTDDVVELAQLIEKLK</sequence>
<dbReference type="AlphaFoldDB" id="A0A0H5CBL4"/>
<dbReference type="PROSITE" id="PS00028">
    <property type="entry name" value="ZINC_FINGER_C2H2_1"/>
    <property type="match status" value="1"/>
</dbReference>
<reference evidence="4" key="1">
    <citation type="journal article" date="2015" name="J. Biotechnol.">
        <title>The structure of the Cyberlindnera jadinii genome and its relation to Candida utilis analyzed by the occurrence of single nucleotide polymorphisms.</title>
        <authorList>
            <person name="Rupp O."/>
            <person name="Brinkrolf K."/>
            <person name="Buerth C."/>
            <person name="Kunigo M."/>
            <person name="Schneider J."/>
            <person name="Jaenicke S."/>
            <person name="Goesmann A."/>
            <person name="Puehler A."/>
            <person name="Jaeger K.-E."/>
            <person name="Ernst J.F."/>
        </authorList>
    </citation>
    <scope>NUCLEOTIDE SEQUENCE [LARGE SCALE GENOMIC DNA]</scope>
    <source>
        <strain evidence="4">ATCC 18201 / CBS 1600 / BCRC 20928 / JCM 3617 / NBRC 0987 / NRRL Y-1542</strain>
    </source>
</reference>
<dbReference type="Gene3D" id="3.30.160.60">
    <property type="entry name" value="Classic Zinc Finger"/>
    <property type="match status" value="1"/>
</dbReference>
<dbReference type="PROSITE" id="PS50157">
    <property type="entry name" value="ZINC_FINGER_C2H2_2"/>
    <property type="match status" value="2"/>
</dbReference>
<evidence type="ECO:0000313" key="4">
    <source>
        <dbReference type="Proteomes" id="UP000038830"/>
    </source>
</evidence>